<protein>
    <recommendedName>
        <fullName evidence="3">Lipocalin-like domain-containing protein</fullName>
    </recommendedName>
</protein>
<organism evidence="1 2">
    <name type="scientific">Maribacter hydrothermalis</name>
    <dbReference type="NCBI Taxonomy" id="1836467"/>
    <lineage>
        <taxon>Bacteria</taxon>
        <taxon>Pseudomonadati</taxon>
        <taxon>Bacteroidota</taxon>
        <taxon>Flavobacteriia</taxon>
        <taxon>Flavobacteriales</taxon>
        <taxon>Flavobacteriaceae</taxon>
        <taxon>Maribacter</taxon>
    </lineage>
</organism>
<proteinExistence type="predicted"/>
<dbReference type="RefSeq" id="WP_068485758.1">
    <property type="nucleotide sequence ID" value="NZ_CP018760.1"/>
</dbReference>
<dbReference type="KEGG" id="mart:BTR34_08340"/>
<keyword evidence="2" id="KW-1185">Reference proteome</keyword>
<accession>A0A1B7Z4D9</accession>
<evidence type="ECO:0000313" key="2">
    <source>
        <dbReference type="Proteomes" id="UP000092164"/>
    </source>
</evidence>
<evidence type="ECO:0008006" key="3">
    <source>
        <dbReference type="Google" id="ProtNLM"/>
    </source>
</evidence>
<reference evidence="2" key="1">
    <citation type="submission" date="2016-06" db="EMBL/GenBank/DDBJ databases">
        <authorList>
            <person name="Zhan P."/>
        </authorList>
    </citation>
    <scope>NUCLEOTIDE SEQUENCE [LARGE SCALE GENOMIC DNA]</scope>
    <source>
        <strain evidence="2">T28</strain>
    </source>
</reference>
<dbReference type="Proteomes" id="UP000092164">
    <property type="component" value="Unassembled WGS sequence"/>
</dbReference>
<dbReference type="OrthoDB" id="1179830at2"/>
<sequence length="145" mass="17102">MRKPIILLILFFAQLCFGQVEQVSESYLIGRWTSYKTIKEGNSVFTVYKRVRTLKVDWELRFLTTGEYRITFNSGRSIGRRCGNEIRQGEIIRQGGINGYYRFNSQEQSVSLESYNSDPIINWDLLWIDENSFGVKKEKDNFNYN</sequence>
<name>A0A1B7Z4D9_9FLAO</name>
<comment type="caution">
    <text evidence="1">The sequence shown here is derived from an EMBL/GenBank/DDBJ whole genome shotgun (WGS) entry which is preliminary data.</text>
</comment>
<dbReference type="AlphaFoldDB" id="A0A1B7Z4D9"/>
<gene>
    <name evidence="1" type="ORF">A9200_08090</name>
</gene>
<evidence type="ECO:0000313" key="1">
    <source>
        <dbReference type="EMBL" id="OBR37592.1"/>
    </source>
</evidence>
<dbReference type="EMBL" id="LZFP01000034">
    <property type="protein sequence ID" value="OBR37592.1"/>
    <property type="molecule type" value="Genomic_DNA"/>
</dbReference>